<reference evidence="2 3" key="1">
    <citation type="journal article" date="2007" name="Science">
        <title>The Fusarium graminearum genome reveals a link between localized polymorphism and pathogen specialization.</title>
        <authorList>
            <person name="Cuomo C.A."/>
            <person name="Gueldener U."/>
            <person name="Xu J.-R."/>
            <person name="Trail F."/>
            <person name="Turgeon B.G."/>
            <person name="Di Pietro A."/>
            <person name="Walton J.D."/>
            <person name="Ma L.-J."/>
            <person name="Baker S.E."/>
            <person name="Rep M."/>
            <person name="Adam G."/>
            <person name="Antoniw J."/>
            <person name="Baldwin T."/>
            <person name="Calvo S.E."/>
            <person name="Chang Y.-L."/>
            <person name="DeCaprio D."/>
            <person name="Gale L.R."/>
            <person name="Gnerre S."/>
            <person name="Goswami R.S."/>
            <person name="Hammond-Kosack K."/>
            <person name="Harris L.J."/>
            <person name="Hilburn K."/>
            <person name="Kennell J.C."/>
            <person name="Kroken S."/>
            <person name="Magnuson J.K."/>
            <person name="Mannhaupt G."/>
            <person name="Mauceli E.W."/>
            <person name="Mewes H.-W."/>
            <person name="Mitterbauer R."/>
            <person name="Muehlbauer G."/>
            <person name="Muensterkoetter M."/>
            <person name="Nelson D."/>
            <person name="O'Donnell K."/>
            <person name="Ouellet T."/>
            <person name="Qi W."/>
            <person name="Quesneville H."/>
            <person name="Roncero M.I.G."/>
            <person name="Seong K.-Y."/>
            <person name="Tetko I.V."/>
            <person name="Urban M."/>
            <person name="Waalwijk C."/>
            <person name="Ward T.J."/>
            <person name="Yao J."/>
            <person name="Birren B.W."/>
            <person name="Kistler H.C."/>
        </authorList>
    </citation>
    <scope>NUCLEOTIDE SEQUENCE [LARGE SCALE GENOMIC DNA]</scope>
    <source>
        <strain evidence="3">ATCC MYA-4620 / CBS 123657 / FGSC 9075 / NRRL 31084 / PH-1</strain>
        <strain evidence="2">PH-1 / ATCC MYA-4620 / FGSC 9075 / NRRL 31084</strain>
    </source>
</reference>
<name>I1S885_GIBZE</name>
<protein>
    <submittedName>
        <fullName evidence="1">Chromosome 4, complete genome</fullName>
    </submittedName>
</protein>
<dbReference type="RefSeq" id="XP_011326824.1">
    <property type="nucleotide sequence ID" value="XM_011328522.1"/>
</dbReference>
<organism evidence="1 3">
    <name type="scientific">Gibberella zeae (strain ATCC MYA-4620 / CBS 123657 / FGSC 9075 / NRRL 31084 / PH-1)</name>
    <name type="common">Wheat head blight fungus</name>
    <name type="synonym">Fusarium graminearum</name>
    <dbReference type="NCBI Taxonomy" id="229533"/>
    <lineage>
        <taxon>Eukaryota</taxon>
        <taxon>Fungi</taxon>
        <taxon>Dikarya</taxon>
        <taxon>Ascomycota</taxon>
        <taxon>Pezizomycotina</taxon>
        <taxon>Sordariomycetes</taxon>
        <taxon>Hypocreomycetidae</taxon>
        <taxon>Hypocreales</taxon>
        <taxon>Nectriaceae</taxon>
        <taxon>Fusarium</taxon>
    </lineage>
</organism>
<evidence type="ECO:0000313" key="1">
    <source>
        <dbReference type="EMBL" id="CEF83920.1"/>
    </source>
</evidence>
<dbReference type="KEGG" id="fgr:FGSG_13063"/>
<gene>
    <name evidence="1" type="ORF">FGRAMPH1_01T24007</name>
</gene>
<dbReference type="Proteomes" id="UP000070720">
    <property type="component" value="Chromosome 4"/>
</dbReference>
<proteinExistence type="predicted"/>
<dbReference type="HOGENOM" id="CLU_1855444_0_0_1"/>
<reference evidence="1 3" key="3">
    <citation type="journal article" date="2015" name="BMC Genomics">
        <title>The completed genome sequence of the pathogenic ascomycete fungus Fusarium graminearum.</title>
        <authorList>
            <person name="King R."/>
            <person name="Urban M."/>
            <person name="Hammond-Kosack M.C."/>
            <person name="Hassani-Pak K."/>
            <person name="Hammond-Kosack K.E."/>
        </authorList>
    </citation>
    <scope>NUCLEOTIDE SEQUENCE [LARGE SCALE GENOMIC DNA]</scope>
    <source>
        <strain evidence="3">ATCC MYA-4620 / CBS 123657 / FGSC 9075 / NRRL 31084 / PH-1</strain>
        <strain evidence="1">PH-1</strain>
    </source>
</reference>
<accession>I1S885</accession>
<evidence type="ECO:0000313" key="2">
    <source>
        <dbReference type="EnsemblFungi" id="CEF83920"/>
    </source>
</evidence>
<dbReference type="VEuPathDB" id="FungiDB:FGRAMPH1_01G24007"/>
<dbReference type="EnsemblFungi" id="CEF83920">
    <property type="protein sequence ID" value="CEF83920"/>
    <property type="gene ID" value="FGRRES_13063"/>
</dbReference>
<reference evidence="2 3" key="2">
    <citation type="journal article" date="2010" name="Nature">
        <title>Comparative genomics reveals mobile pathogenicity chromosomes in Fusarium.</title>
        <authorList>
            <person name="Ma L.J."/>
            <person name="van der Does H.C."/>
            <person name="Borkovich K.A."/>
            <person name="Coleman J.J."/>
            <person name="Daboussi M.J."/>
            <person name="Di Pietro A."/>
            <person name="Dufresne M."/>
            <person name="Freitag M."/>
            <person name="Grabherr M."/>
            <person name="Henrissat B."/>
            <person name="Houterman P.M."/>
            <person name="Kang S."/>
            <person name="Shim W.B."/>
            <person name="Woloshuk C."/>
            <person name="Xie X."/>
            <person name="Xu J.R."/>
            <person name="Antoniw J."/>
            <person name="Baker S.E."/>
            <person name="Bluhm B.H."/>
            <person name="Breakspear A."/>
            <person name="Brown D.W."/>
            <person name="Butchko R.A."/>
            <person name="Chapman S."/>
            <person name="Coulson R."/>
            <person name="Coutinho P.M."/>
            <person name="Danchin E.G."/>
            <person name="Diener A."/>
            <person name="Gale L.R."/>
            <person name="Gardiner D.M."/>
            <person name="Goff S."/>
            <person name="Hammond-Kosack K.E."/>
            <person name="Hilburn K."/>
            <person name="Hua-Van A."/>
            <person name="Jonkers W."/>
            <person name="Kazan K."/>
            <person name="Kodira C.D."/>
            <person name="Koehrsen M."/>
            <person name="Kumar L."/>
            <person name="Lee Y.H."/>
            <person name="Li L."/>
            <person name="Manners J.M."/>
            <person name="Miranda-Saavedra D."/>
            <person name="Mukherjee M."/>
            <person name="Park G."/>
            <person name="Park J."/>
            <person name="Park S.Y."/>
            <person name="Proctor R.H."/>
            <person name="Regev A."/>
            <person name="Ruiz-Roldan M.C."/>
            <person name="Sain D."/>
            <person name="Sakthikumar S."/>
            <person name="Sykes S."/>
            <person name="Schwartz D.C."/>
            <person name="Turgeon B.G."/>
            <person name="Wapinski I."/>
            <person name="Yoder O."/>
            <person name="Young S."/>
            <person name="Zeng Q."/>
            <person name="Zhou S."/>
            <person name="Galagan J."/>
            <person name="Cuomo C.A."/>
            <person name="Kistler H.C."/>
            <person name="Rep M."/>
        </authorList>
    </citation>
    <scope>GENOME REANNOTATION</scope>
    <source>
        <strain evidence="3">ATCC MYA-4620 / CBS 123657 / FGSC 9075 / NRRL 31084 / PH-1</strain>
        <strain evidence="2">PH-1 / ATCC MYA-4620 / FGSC 9075 / NRRL 31084</strain>
    </source>
</reference>
<accession>A0A098DQ16</accession>
<dbReference type="InParanoid" id="I1S885"/>
<reference evidence="2" key="4">
    <citation type="submission" date="2017-01" db="UniProtKB">
        <authorList>
            <consortium name="EnsemblFungi"/>
        </authorList>
    </citation>
    <scope>IDENTIFICATION</scope>
    <source>
        <strain evidence="2">PH-1 / ATCC MYA-4620 / FGSC 9075 / NRRL 31084</strain>
    </source>
</reference>
<keyword evidence="3" id="KW-1185">Reference proteome</keyword>
<sequence length="138" mass="15385">MLVADLRNDHELDKIETQSPSQLRATATETPLFVYSHETCKRKCCICTVLRDGECETDTSIGSQSFLRSLKITPILSPSAYQGLDLLLAFSNSAVAKRPKESRKRTSATPEDSWLYDSAEEKWRSWTVYSATDAGSSS</sequence>
<dbReference type="EMBL" id="HG970335">
    <property type="protein sequence ID" value="CEF83920.1"/>
    <property type="molecule type" value="Genomic_DNA"/>
</dbReference>
<evidence type="ECO:0000313" key="3">
    <source>
        <dbReference type="Proteomes" id="UP000070720"/>
    </source>
</evidence>
<dbReference type="AlphaFoldDB" id="I1S885"/>